<comment type="catalytic activity">
    <reaction evidence="10">
        <text>[protein]-C-terminal L-amino acid-glycyl-phosphatidylethanolamide + H2O = [protein]-C-terminal L-amino acid-glycine + a 1,2-diacyl-sn-glycero-3-phosphoethanolamine</text>
        <dbReference type="Rhea" id="RHEA:67548"/>
        <dbReference type="Rhea" id="RHEA-COMP:17323"/>
        <dbReference type="Rhea" id="RHEA-COMP:17324"/>
        <dbReference type="ChEBI" id="CHEBI:15377"/>
        <dbReference type="ChEBI" id="CHEBI:64612"/>
        <dbReference type="ChEBI" id="CHEBI:172940"/>
        <dbReference type="ChEBI" id="CHEBI:172941"/>
    </reaction>
    <physiologicalReaction direction="left-to-right" evidence="10">
        <dbReference type="Rhea" id="RHEA:67549"/>
    </physiologicalReaction>
</comment>
<dbReference type="Proteomes" id="UP001218218">
    <property type="component" value="Unassembled WGS sequence"/>
</dbReference>
<keyword evidence="7" id="KW-0788">Thiol protease</keyword>
<dbReference type="GO" id="GO:0019786">
    <property type="term" value="F:protein-phosphatidylethanolamide deconjugating activity"/>
    <property type="evidence" value="ECO:0007669"/>
    <property type="project" value="InterPro"/>
</dbReference>
<dbReference type="InterPro" id="IPR046792">
    <property type="entry name" value="Peptidase_C54_cat"/>
</dbReference>
<gene>
    <name evidence="14" type="ORF">DFH08DRAFT_822148</name>
</gene>
<dbReference type="AlphaFoldDB" id="A0AAD6Z9E2"/>
<organism evidence="14 15">
    <name type="scientific">Mycena albidolilacea</name>
    <dbReference type="NCBI Taxonomy" id="1033008"/>
    <lineage>
        <taxon>Eukaryota</taxon>
        <taxon>Fungi</taxon>
        <taxon>Dikarya</taxon>
        <taxon>Basidiomycota</taxon>
        <taxon>Agaricomycotina</taxon>
        <taxon>Agaricomycetes</taxon>
        <taxon>Agaricomycetidae</taxon>
        <taxon>Agaricales</taxon>
        <taxon>Marasmiineae</taxon>
        <taxon>Mycenaceae</taxon>
        <taxon>Mycena</taxon>
    </lineage>
</organism>
<evidence type="ECO:0000256" key="4">
    <source>
        <dbReference type="ARBA" id="ARBA00022490"/>
    </source>
</evidence>
<comment type="subcellular location">
    <subcellularLocation>
        <location evidence="11">Nucleus</location>
    </subcellularLocation>
    <subcellularLocation>
        <location evidence="11">Cytoplasm</location>
    </subcellularLocation>
    <subcellularLocation>
        <location evidence="1">Preautophagosomal structure</location>
    </subcellularLocation>
</comment>
<dbReference type="SUPFAM" id="SSF54001">
    <property type="entry name" value="Cysteine proteinases"/>
    <property type="match status" value="1"/>
</dbReference>
<dbReference type="GO" id="GO:0035973">
    <property type="term" value="P:aggrephagy"/>
    <property type="evidence" value="ECO:0007669"/>
    <property type="project" value="TreeGrafter"/>
</dbReference>
<evidence type="ECO:0000313" key="14">
    <source>
        <dbReference type="EMBL" id="KAJ7312412.1"/>
    </source>
</evidence>
<proteinExistence type="inferred from homology"/>
<feature type="region of interest" description="Disordered" evidence="12">
    <location>
        <begin position="240"/>
        <end position="259"/>
    </location>
</feature>
<dbReference type="InterPro" id="IPR005078">
    <property type="entry name" value="Peptidase_C54"/>
</dbReference>
<protein>
    <recommendedName>
        <fullName evidence="11">Cysteine protease</fullName>
        <ecNumber evidence="11">3.4.22.-</ecNumber>
    </recommendedName>
</protein>
<keyword evidence="9" id="KW-0072">Autophagy</keyword>
<keyword evidence="8" id="KW-0653">Protein transport</keyword>
<dbReference type="GO" id="GO:0034727">
    <property type="term" value="P:piecemeal microautophagy of the nucleus"/>
    <property type="evidence" value="ECO:0007669"/>
    <property type="project" value="TreeGrafter"/>
</dbReference>
<evidence type="ECO:0000256" key="5">
    <source>
        <dbReference type="ARBA" id="ARBA00022670"/>
    </source>
</evidence>
<dbReference type="EMBL" id="JARIHO010000072">
    <property type="protein sequence ID" value="KAJ7312412.1"/>
    <property type="molecule type" value="Genomic_DNA"/>
</dbReference>
<evidence type="ECO:0000256" key="8">
    <source>
        <dbReference type="ARBA" id="ARBA00022927"/>
    </source>
</evidence>
<keyword evidence="5 11" id="KW-0645">Protease</keyword>
<evidence type="ECO:0000256" key="10">
    <source>
        <dbReference type="ARBA" id="ARBA00029362"/>
    </source>
</evidence>
<dbReference type="GO" id="GO:0016485">
    <property type="term" value="P:protein processing"/>
    <property type="evidence" value="ECO:0007669"/>
    <property type="project" value="TreeGrafter"/>
</dbReference>
<evidence type="ECO:0000259" key="13">
    <source>
        <dbReference type="Pfam" id="PF03416"/>
    </source>
</evidence>
<feature type="compositionally biased region" description="Polar residues" evidence="12">
    <location>
        <begin position="590"/>
        <end position="599"/>
    </location>
</feature>
<keyword evidence="11" id="KW-0539">Nucleus</keyword>
<reference evidence="14" key="1">
    <citation type="submission" date="2023-03" db="EMBL/GenBank/DDBJ databases">
        <title>Massive genome expansion in bonnet fungi (Mycena s.s.) driven by repeated elements and novel gene families across ecological guilds.</title>
        <authorList>
            <consortium name="Lawrence Berkeley National Laboratory"/>
            <person name="Harder C.B."/>
            <person name="Miyauchi S."/>
            <person name="Viragh M."/>
            <person name="Kuo A."/>
            <person name="Thoen E."/>
            <person name="Andreopoulos B."/>
            <person name="Lu D."/>
            <person name="Skrede I."/>
            <person name="Drula E."/>
            <person name="Henrissat B."/>
            <person name="Morin E."/>
            <person name="Kohler A."/>
            <person name="Barry K."/>
            <person name="LaButti K."/>
            <person name="Morin E."/>
            <person name="Salamov A."/>
            <person name="Lipzen A."/>
            <person name="Mereny Z."/>
            <person name="Hegedus B."/>
            <person name="Baldrian P."/>
            <person name="Stursova M."/>
            <person name="Weitz H."/>
            <person name="Taylor A."/>
            <person name="Grigoriev I.V."/>
            <person name="Nagy L.G."/>
            <person name="Martin F."/>
            <person name="Kauserud H."/>
        </authorList>
    </citation>
    <scope>NUCLEOTIDE SEQUENCE</scope>
    <source>
        <strain evidence="14">CBHHK002</strain>
    </source>
</reference>
<evidence type="ECO:0000256" key="1">
    <source>
        <dbReference type="ARBA" id="ARBA00004329"/>
    </source>
</evidence>
<name>A0AAD6Z9E2_9AGAR</name>
<dbReference type="EC" id="3.4.22.-" evidence="11"/>
<evidence type="ECO:0000313" key="15">
    <source>
        <dbReference type="Proteomes" id="UP001218218"/>
    </source>
</evidence>
<evidence type="ECO:0000256" key="11">
    <source>
        <dbReference type="RuleBase" id="RU363115"/>
    </source>
</evidence>
<evidence type="ECO:0000256" key="6">
    <source>
        <dbReference type="ARBA" id="ARBA00022801"/>
    </source>
</evidence>
<dbReference type="PANTHER" id="PTHR22624">
    <property type="entry name" value="CYSTEINE PROTEASE ATG4"/>
    <property type="match status" value="1"/>
</dbReference>
<sequence>MSVAHPPRLVHPRRLPHPRAQLAEPCFRRRQPLRRRPPLTRLLQGVRRPPVVRRVLLRLYISFALHLRLASNSSSGGTQHSEQHELVRTGRRARSQHGGYLANGGEAARVGPGVRGARHGGGVYIHSTSSPLDIGQAPPALVLHLQPRRPPRVDVVHVPRGLQVHPRPPVARLAPSQSDSPSSAGHSSHTHSEQHELAAVALEQHEPYEEVMGARRDGGVDERCGVGVYAKDGTEFVGDEFGRVGDPTRNPAFSPPTPDARRFRRARATALLVPPRALRAVRRAPHGVAGKVAGKDVGMWFGPSAASYPARRTSTSSSFFSHPHSPLLLSFSRPAPSPHHSLALPPGRDSPSLLALKTDYVTSAYPHPSFPFFVLPSISPTTPGVNKTSIIDVFPFLSLAPSSPTAPSVWRMLVDAFPACGMGVYAATDGALPRLLGARAGAPLSSIFGVLLVARPRTREGDEGRKTQDAHVGGSPVLLLLGIRLRPDGVNPGMGSAARPPPVWRMTSCAGFRDVAMLLVREPRLRVLVALMLYTLPQSVGLAGGRPSSSYYFVGVEGDGLFYLDPNHLRPAVPLRPFVPRLAPPPPSTHSPRQITTRRVTARMSPPRAAHSARDVRARGSTNPEGYARAGSMSSSLSPGTGTGRARVLTLLAAPARHQPLGRLPARCRAAASRQASPARGGGALRARAQPGRAAYLPLRAGAQDAAVGARPGHAHWIRVSRLGGVGTFAEG</sequence>
<dbReference type="GO" id="GO:0000423">
    <property type="term" value="P:mitophagy"/>
    <property type="evidence" value="ECO:0007669"/>
    <property type="project" value="TreeGrafter"/>
</dbReference>
<keyword evidence="3" id="KW-0813">Transport</keyword>
<dbReference type="InterPro" id="IPR038765">
    <property type="entry name" value="Papain-like_cys_pep_sf"/>
</dbReference>
<dbReference type="GO" id="GO:0005634">
    <property type="term" value="C:nucleus"/>
    <property type="evidence" value="ECO:0007669"/>
    <property type="project" value="UniProtKB-SubCell"/>
</dbReference>
<evidence type="ECO:0000256" key="9">
    <source>
        <dbReference type="ARBA" id="ARBA00023006"/>
    </source>
</evidence>
<evidence type="ECO:0000256" key="7">
    <source>
        <dbReference type="ARBA" id="ARBA00022807"/>
    </source>
</evidence>
<feature type="domain" description="Peptidase C54 catalytic" evidence="13">
    <location>
        <begin position="533"/>
        <end position="574"/>
    </location>
</feature>
<dbReference type="GO" id="GO:0000045">
    <property type="term" value="P:autophagosome assembly"/>
    <property type="evidence" value="ECO:0007669"/>
    <property type="project" value="TreeGrafter"/>
</dbReference>
<dbReference type="GO" id="GO:0015031">
    <property type="term" value="P:protein transport"/>
    <property type="evidence" value="ECO:0007669"/>
    <property type="project" value="UniProtKB-KW"/>
</dbReference>
<comment type="caution">
    <text evidence="14">The sequence shown here is derived from an EMBL/GenBank/DDBJ whole genome shotgun (WGS) entry which is preliminary data.</text>
</comment>
<dbReference type="GO" id="GO:0000407">
    <property type="term" value="C:phagophore assembly site"/>
    <property type="evidence" value="ECO:0007669"/>
    <property type="project" value="UniProtKB-SubCell"/>
</dbReference>
<keyword evidence="15" id="KW-1185">Reference proteome</keyword>
<feature type="region of interest" description="Disordered" evidence="12">
    <location>
        <begin position="583"/>
        <end position="642"/>
    </location>
</feature>
<accession>A0AAD6Z9E2</accession>
<dbReference type="GO" id="GO:0004197">
    <property type="term" value="F:cysteine-type endopeptidase activity"/>
    <property type="evidence" value="ECO:0007669"/>
    <property type="project" value="TreeGrafter"/>
</dbReference>
<feature type="compositionally biased region" description="Low complexity" evidence="12">
    <location>
        <begin position="176"/>
        <end position="187"/>
    </location>
</feature>
<dbReference type="Pfam" id="PF03416">
    <property type="entry name" value="Peptidase_C54"/>
    <property type="match status" value="1"/>
</dbReference>
<keyword evidence="4 11" id="KW-0963">Cytoplasm</keyword>
<feature type="region of interest" description="Disordered" evidence="12">
    <location>
        <begin position="161"/>
        <end position="195"/>
    </location>
</feature>
<evidence type="ECO:0000256" key="2">
    <source>
        <dbReference type="ARBA" id="ARBA00010958"/>
    </source>
</evidence>
<evidence type="ECO:0000256" key="3">
    <source>
        <dbReference type="ARBA" id="ARBA00022448"/>
    </source>
</evidence>
<comment type="function">
    <text evidence="11">Required for selective autophagic degradation of the nucleus (nucleophagy) as well as for mitophagy which contributes to regulate mitochondrial quantity and quality by eliminating the mitochondria to a basal level to fulfill cellular energy requirements and preventing excess ROS production.</text>
</comment>
<comment type="similarity">
    <text evidence="2 11">Belongs to the peptidase C54 family.</text>
</comment>
<keyword evidence="6 11" id="KW-0378">Hydrolase</keyword>
<evidence type="ECO:0000256" key="12">
    <source>
        <dbReference type="SAM" id="MobiDB-lite"/>
    </source>
</evidence>
<dbReference type="PANTHER" id="PTHR22624:SF49">
    <property type="entry name" value="CYSTEINE PROTEASE"/>
    <property type="match status" value="1"/>
</dbReference>